<dbReference type="EMBL" id="LNRQ01000003">
    <property type="protein sequence ID" value="KZN01655.1"/>
    <property type="molecule type" value="Genomic_DNA"/>
</dbReference>
<organism evidence="2">
    <name type="scientific">Daucus carota subsp. sativus</name>
    <name type="common">Carrot</name>
    <dbReference type="NCBI Taxonomy" id="79200"/>
    <lineage>
        <taxon>Eukaryota</taxon>
        <taxon>Viridiplantae</taxon>
        <taxon>Streptophyta</taxon>
        <taxon>Embryophyta</taxon>
        <taxon>Tracheophyta</taxon>
        <taxon>Spermatophyta</taxon>
        <taxon>Magnoliopsida</taxon>
        <taxon>eudicotyledons</taxon>
        <taxon>Gunneridae</taxon>
        <taxon>Pentapetalae</taxon>
        <taxon>asterids</taxon>
        <taxon>campanulids</taxon>
        <taxon>Apiales</taxon>
        <taxon>Apiaceae</taxon>
        <taxon>Apioideae</taxon>
        <taxon>Scandiceae</taxon>
        <taxon>Daucinae</taxon>
        <taxon>Daucus</taxon>
        <taxon>Daucus sect. Daucus</taxon>
    </lineage>
</organism>
<dbReference type="EMBL" id="CP093345">
    <property type="protein sequence ID" value="WOG92587.1"/>
    <property type="molecule type" value="Genomic_DNA"/>
</dbReference>
<protein>
    <submittedName>
        <fullName evidence="2">Uncharacterized protein</fullName>
    </submittedName>
</protein>
<dbReference type="Gramene" id="KZN01655">
    <property type="protein sequence ID" value="KZN01655"/>
    <property type="gene ID" value="DCAR_010409"/>
</dbReference>
<gene>
    <name evidence="2" type="ORF">DCAR_010409</name>
    <name evidence="3" type="ORF">DCAR_0311860</name>
</gene>
<reference evidence="2" key="1">
    <citation type="journal article" date="2016" name="Nat. Genet.">
        <title>A high-quality carrot genome assembly provides new insights into carotenoid accumulation and asterid genome evolution.</title>
        <authorList>
            <person name="Iorizzo M."/>
            <person name="Ellison S."/>
            <person name="Senalik D."/>
            <person name="Zeng P."/>
            <person name="Satapoomin P."/>
            <person name="Huang J."/>
            <person name="Bowman M."/>
            <person name="Iovene M."/>
            <person name="Sanseverino W."/>
            <person name="Cavagnaro P."/>
            <person name="Yildiz M."/>
            <person name="Macko-Podgorni A."/>
            <person name="Moranska E."/>
            <person name="Grzebelus E."/>
            <person name="Grzebelus D."/>
            <person name="Ashrafi H."/>
            <person name="Zheng Z."/>
            <person name="Cheng S."/>
            <person name="Spooner D."/>
            <person name="Van Deynze A."/>
            <person name="Simon P."/>
        </authorList>
    </citation>
    <scope>NUCLEOTIDE SEQUENCE [LARGE SCALE GENOMIC DNA]</scope>
    <source>
        <tissue evidence="2">Leaf</tissue>
    </source>
</reference>
<evidence type="ECO:0000256" key="1">
    <source>
        <dbReference type="SAM" id="MobiDB-lite"/>
    </source>
</evidence>
<evidence type="ECO:0000313" key="3">
    <source>
        <dbReference type="EMBL" id="WOG92587.1"/>
    </source>
</evidence>
<sequence>MKENTEPRLAYSFEDLIREEDERVTVGEDVCLPEDSIMPHSLGDVGKRCHPNHVKNTDLLSRVCDYDLSMMTPKMGVKHPLSPGKHVNFNQKGGSNNKKNQKRVRFSPSTPDISSVIDCDPIIEDTKQVKKRVILGELSSNDIFLKQNMRAANTDSSQITQTTPEIHHKQNGDTNRVKKRVVLGDLSSNDSFLKRKVRGGNSASSQIPCSPTTPDIHHKENGFVRFTPLTSESTVRTQSRDKGKKPMYNSEEDVPITPKNLNFSTEQVQDSDTEENDNYFRYQEDGTYLFSSDEDGDDDIDFGAYEFQKAAENGTFCLYDSFST</sequence>
<dbReference type="AlphaFoldDB" id="A0A161WSJ9"/>
<name>A0A161WSJ9_DAUCS</name>
<evidence type="ECO:0000313" key="4">
    <source>
        <dbReference type="Proteomes" id="UP000077755"/>
    </source>
</evidence>
<feature type="region of interest" description="Disordered" evidence="1">
    <location>
        <begin position="196"/>
        <end position="219"/>
    </location>
</feature>
<proteinExistence type="predicted"/>
<feature type="region of interest" description="Disordered" evidence="1">
    <location>
        <begin position="232"/>
        <end position="258"/>
    </location>
</feature>
<keyword evidence="4" id="KW-1185">Reference proteome</keyword>
<evidence type="ECO:0000313" key="2">
    <source>
        <dbReference type="EMBL" id="KZN01655.1"/>
    </source>
</evidence>
<accession>A0A161WSJ9</accession>
<reference evidence="3" key="2">
    <citation type="submission" date="2022-03" db="EMBL/GenBank/DDBJ databases">
        <title>Draft title - Genomic analysis of global carrot germplasm unveils the trajectory of domestication and the origin of high carotenoid orange carrot.</title>
        <authorList>
            <person name="Iorizzo M."/>
            <person name="Ellison S."/>
            <person name="Senalik D."/>
            <person name="Macko-Podgorni A."/>
            <person name="Grzebelus D."/>
            <person name="Bostan H."/>
            <person name="Rolling W."/>
            <person name="Curaba J."/>
            <person name="Simon P."/>
        </authorList>
    </citation>
    <scope>NUCLEOTIDE SEQUENCE</scope>
    <source>
        <tissue evidence="3">Leaf</tissue>
    </source>
</reference>
<feature type="compositionally biased region" description="Polar residues" evidence="1">
    <location>
        <begin position="201"/>
        <end position="213"/>
    </location>
</feature>
<dbReference type="Proteomes" id="UP000077755">
    <property type="component" value="Chromosome 3"/>
</dbReference>
<feature type="region of interest" description="Disordered" evidence="1">
    <location>
        <begin position="78"/>
        <end position="112"/>
    </location>
</feature>